<evidence type="ECO:0000256" key="1">
    <source>
        <dbReference type="ARBA" id="ARBA00001933"/>
    </source>
</evidence>
<dbReference type="PIRSF" id="PIRSF000521">
    <property type="entry name" value="Transaminase_4ab_Lys_Orn"/>
    <property type="match status" value="1"/>
</dbReference>
<dbReference type="Gene3D" id="3.40.640.10">
    <property type="entry name" value="Type I PLP-dependent aspartate aminotransferase-like (Major domain)"/>
    <property type="match status" value="1"/>
</dbReference>
<dbReference type="AlphaFoldDB" id="A0AAJ4DMW4"/>
<feature type="binding site" evidence="13">
    <location>
        <position position="147"/>
    </location>
    <ligand>
        <name>substrate</name>
    </ligand>
</feature>
<keyword evidence="8 13" id="KW-0949">S-adenosyl-L-methionine</keyword>
<dbReference type="InterPro" id="IPR049704">
    <property type="entry name" value="Aminotrans_3_PPA_site"/>
</dbReference>
<evidence type="ECO:0000256" key="11">
    <source>
        <dbReference type="ARBA" id="ARBA00048449"/>
    </source>
</evidence>
<dbReference type="PANTHER" id="PTHR42684:SF17">
    <property type="entry name" value="ADENOSYLMETHIONINE-8-AMINO-7-OXONONANOATE AMINOTRANSFERASE"/>
    <property type="match status" value="1"/>
</dbReference>
<proteinExistence type="inferred from homology"/>
<evidence type="ECO:0000256" key="7">
    <source>
        <dbReference type="ARBA" id="ARBA00022679"/>
    </source>
</evidence>
<feature type="binding site" evidence="13">
    <location>
        <begin position="311"/>
        <end position="312"/>
    </location>
    <ligand>
        <name>pyridoxal 5'-phosphate</name>
        <dbReference type="ChEBI" id="CHEBI:597326"/>
    </ligand>
</feature>
<evidence type="ECO:0000256" key="2">
    <source>
        <dbReference type="ARBA" id="ARBA00004496"/>
    </source>
</evidence>
<feature type="modified residue" description="N6-(pyridoxal phosphate)lysine" evidence="13">
    <location>
        <position position="275"/>
    </location>
</feature>
<keyword evidence="9 13" id="KW-0093">Biotin biosynthesis</keyword>
<feature type="binding site" evidence="13">
    <location>
        <begin position="115"/>
        <end position="116"/>
    </location>
    <ligand>
        <name>pyridoxal 5'-phosphate</name>
        <dbReference type="ChEBI" id="CHEBI:597326"/>
    </ligand>
</feature>
<dbReference type="InterPro" id="IPR005814">
    <property type="entry name" value="Aminotrans_3"/>
</dbReference>
<evidence type="ECO:0000256" key="9">
    <source>
        <dbReference type="ARBA" id="ARBA00022756"/>
    </source>
</evidence>
<evidence type="ECO:0000256" key="13">
    <source>
        <dbReference type="HAMAP-Rule" id="MF_00834"/>
    </source>
</evidence>
<keyword evidence="5 13" id="KW-0963">Cytoplasm</keyword>
<organism evidence="14 15">
    <name type="scientific">Sulfurimonas xiamenensis</name>
    <dbReference type="NCBI Taxonomy" id="2590021"/>
    <lineage>
        <taxon>Bacteria</taxon>
        <taxon>Pseudomonadati</taxon>
        <taxon>Campylobacterota</taxon>
        <taxon>Epsilonproteobacteria</taxon>
        <taxon>Campylobacterales</taxon>
        <taxon>Sulfurimonadaceae</taxon>
        <taxon>Sulfurimonas</taxon>
    </lineage>
</organism>
<dbReference type="FunFam" id="3.40.640.10:FF:000078">
    <property type="entry name" value="Adenosylmethionine-8-amino-7-oxononanoate aminotransferase"/>
    <property type="match status" value="1"/>
</dbReference>
<dbReference type="PANTHER" id="PTHR42684">
    <property type="entry name" value="ADENOSYLMETHIONINE-8-AMINO-7-OXONONANOATE AMINOTRANSFERASE"/>
    <property type="match status" value="1"/>
</dbReference>
<evidence type="ECO:0000256" key="6">
    <source>
        <dbReference type="ARBA" id="ARBA00022576"/>
    </source>
</evidence>
<dbReference type="SUPFAM" id="SSF53383">
    <property type="entry name" value="PLP-dependent transferases"/>
    <property type="match status" value="1"/>
</dbReference>
<evidence type="ECO:0000256" key="3">
    <source>
        <dbReference type="ARBA" id="ARBA00005063"/>
    </source>
</evidence>
<reference evidence="15" key="1">
    <citation type="submission" date="2019-06" db="EMBL/GenBank/DDBJ databases">
        <title>Sulfurimonas gotlandica sp. nov., a chemoautotrophic and psychrotolerant epsilonproteobacterium isolated from a pelagic redoxcline, and an emended description of the genus Sulfurimonas.</title>
        <authorList>
            <person name="Wang S."/>
            <person name="Jiang L."/>
            <person name="Shao Z."/>
        </authorList>
    </citation>
    <scope>NUCLEOTIDE SEQUENCE [LARGE SCALE GENOMIC DNA]</scope>
    <source>
        <strain evidence="15">1-1N</strain>
    </source>
</reference>
<dbReference type="InterPro" id="IPR015421">
    <property type="entry name" value="PyrdxlP-dep_Trfase_major"/>
</dbReference>
<dbReference type="EC" id="2.6.1.62" evidence="13"/>
<keyword evidence="15" id="KW-1185">Reference proteome</keyword>
<comment type="catalytic activity">
    <reaction evidence="11 13">
        <text>(8S)-8-amino-7-oxononanoate + S-adenosyl-L-methionine = S-adenosyl-4-methylsulfanyl-2-oxobutanoate + (7R,8S)-7,8-diammoniononanoate</text>
        <dbReference type="Rhea" id="RHEA:16861"/>
        <dbReference type="ChEBI" id="CHEBI:16490"/>
        <dbReference type="ChEBI" id="CHEBI:59789"/>
        <dbReference type="ChEBI" id="CHEBI:149468"/>
        <dbReference type="ChEBI" id="CHEBI:149469"/>
        <dbReference type="EC" id="2.6.1.62"/>
    </reaction>
</comment>
<keyword evidence="7 13" id="KW-0808">Transferase</keyword>
<dbReference type="GO" id="GO:0005737">
    <property type="term" value="C:cytoplasm"/>
    <property type="evidence" value="ECO:0007669"/>
    <property type="project" value="UniProtKB-SubCell"/>
</dbReference>
<feature type="binding site" evidence="13">
    <location>
        <position position="246"/>
    </location>
    <ligand>
        <name>pyridoxal 5'-phosphate</name>
        <dbReference type="ChEBI" id="CHEBI:597326"/>
    </ligand>
</feature>
<dbReference type="Proteomes" id="UP000326061">
    <property type="component" value="Chromosome"/>
</dbReference>
<feature type="binding site" evidence="13">
    <location>
        <position position="310"/>
    </location>
    <ligand>
        <name>substrate</name>
    </ligand>
</feature>
<keyword evidence="10 13" id="KW-0663">Pyridoxal phosphate</keyword>
<dbReference type="PROSITE" id="PS00600">
    <property type="entry name" value="AA_TRANSFER_CLASS_3"/>
    <property type="match status" value="1"/>
</dbReference>
<dbReference type="NCBIfam" id="NF004624">
    <property type="entry name" value="PRK05964.1"/>
    <property type="match status" value="1"/>
</dbReference>
<sequence length="432" mass="49010">MNNLELKKRDLSVLWHPCTQMKDHETLPIIPVKKAYGVYLEDFEGNTYIDAVSSWWVNLFGHTNSYINEKIKEQLDTLEHVILAGFTHEQVIKLSERLVKITPEGLEKCFYADNGSSAVEVALKMSFHAHKNDGKNKKLFVSLTNSYHGETIGALSVGDVKLYKDTYEPLLIQSIQTPVPKDMSIESAREAAREFEELCKSRAYEISAIILEPLVQGAGYMHMYHKEFLVLVRQICNKYDIHMIADEVMVGFGRTGELFACQSANITPDFLVLSKGLTAGYLPLSVVLTSDDIYAKFYCDYSEYKAFLHSHSYTGNALACAAANATLDIFEKDNVIEKNREISKYMSDKLLKFEELENVASTRQTGMICAIELKGYKPEERIGLKVYQYGLDNGVLLRPLGHVVYFMPPYIITQEQCDKMMDTAYEAIKSLL</sequence>
<dbReference type="KEGG" id="suln:FJR47_06005"/>
<feature type="binding site" evidence="13">
    <location>
        <position position="398"/>
    </location>
    <ligand>
        <name>substrate</name>
    </ligand>
</feature>
<comment type="subcellular location">
    <subcellularLocation>
        <location evidence="2 13">Cytoplasm</location>
    </subcellularLocation>
</comment>
<comment type="cofactor">
    <cofactor evidence="1 13">
        <name>pyridoxal 5'-phosphate</name>
        <dbReference type="ChEBI" id="CHEBI:597326"/>
    </cofactor>
</comment>
<dbReference type="NCBIfam" id="TIGR00508">
    <property type="entry name" value="bioA"/>
    <property type="match status" value="1"/>
</dbReference>
<comment type="pathway">
    <text evidence="3 13">Cofactor biosynthesis; biotin biosynthesis; 7,8-diaminononanoate from 8-amino-7-oxononanoate (SAM route): step 1/1.</text>
</comment>
<name>A0AAJ4DMW4_9BACT</name>
<dbReference type="HAMAP" id="MF_00834">
    <property type="entry name" value="BioA"/>
    <property type="match status" value="1"/>
</dbReference>
<feature type="binding site" evidence="13">
    <location>
        <position position="55"/>
    </location>
    <ligand>
        <name>substrate</name>
    </ligand>
</feature>
<gene>
    <name evidence="13" type="primary">bioA</name>
    <name evidence="14" type="ORF">FJR47_06005</name>
</gene>
<dbReference type="InterPro" id="IPR015422">
    <property type="entry name" value="PyrdxlP-dep_Trfase_small"/>
</dbReference>
<evidence type="ECO:0000313" key="14">
    <source>
        <dbReference type="EMBL" id="QFR43480.1"/>
    </source>
</evidence>
<evidence type="ECO:0000256" key="4">
    <source>
        <dbReference type="ARBA" id="ARBA00011738"/>
    </source>
</evidence>
<comment type="similarity">
    <text evidence="12 13">Belongs to the class-III pyridoxal-phosphate-dependent aminotransferase family. BioA subfamily.</text>
</comment>
<dbReference type="GO" id="GO:0009102">
    <property type="term" value="P:biotin biosynthetic process"/>
    <property type="evidence" value="ECO:0007669"/>
    <property type="project" value="UniProtKB-UniRule"/>
</dbReference>
<dbReference type="Gene3D" id="3.90.1150.10">
    <property type="entry name" value="Aspartate Aminotransferase, domain 1"/>
    <property type="match status" value="1"/>
</dbReference>
<dbReference type="EMBL" id="CP041166">
    <property type="protein sequence ID" value="QFR43480.1"/>
    <property type="molecule type" value="Genomic_DNA"/>
</dbReference>
<dbReference type="Pfam" id="PF00202">
    <property type="entry name" value="Aminotran_3"/>
    <property type="match status" value="1"/>
</dbReference>
<comment type="function">
    <text evidence="13">Catalyzes the transfer of the alpha-amino group from S-adenosyl-L-methionine (SAM) to 7-keto-8-aminopelargonic acid (KAPA) to form 7,8-diaminopelargonic acid (DAPA). It is the only aminotransferase known to utilize SAM as an amino donor.</text>
</comment>
<protein>
    <recommendedName>
        <fullName evidence="13">Adenosylmethionine-8-amino-7-oxononanoate aminotransferase</fullName>
        <ecNumber evidence="13">2.6.1.62</ecNumber>
    </recommendedName>
    <alternativeName>
        <fullName evidence="13">7,8-diamino-pelargonic acid aminotransferase</fullName>
        <shortName evidence="13">DAPA AT</shortName>
        <shortName evidence="13">DAPA aminotransferase</shortName>
    </alternativeName>
    <alternativeName>
        <fullName evidence="13">7,8-diaminononanoate synthase</fullName>
        <shortName evidence="13">DANS</shortName>
    </alternativeName>
    <alternativeName>
        <fullName evidence="13">Diaminopelargonic acid synthase</fullName>
    </alternativeName>
</protein>
<comment type="subunit">
    <text evidence="4 13">Homodimer.</text>
</comment>
<feature type="site" description="Participates in the substrate recognition with KAPA and in a stacking interaction with the adenine ring of SAM" evidence="13">
    <location>
        <position position="18"/>
    </location>
</feature>
<dbReference type="CDD" id="cd00610">
    <property type="entry name" value="OAT_like"/>
    <property type="match status" value="1"/>
</dbReference>
<evidence type="ECO:0000256" key="5">
    <source>
        <dbReference type="ARBA" id="ARBA00022490"/>
    </source>
</evidence>
<evidence type="ECO:0000256" key="10">
    <source>
        <dbReference type="ARBA" id="ARBA00022898"/>
    </source>
</evidence>
<evidence type="ECO:0000313" key="15">
    <source>
        <dbReference type="Proteomes" id="UP000326061"/>
    </source>
</evidence>
<dbReference type="InterPro" id="IPR005815">
    <property type="entry name" value="BioA"/>
</dbReference>
<keyword evidence="6 13" id="KW-0032">Aminotransferase</keyword>
<dbReference type="GO" id="GO:0004015">
    <property type="term" value="F:adenosylmethionine-8-amino-7-oxononanoate transaminase activity"/>
    <property type="evidence" value="ECO:0007669"/>
    <property type="project" value="UniProtKB-UniRule"/>
</dbReference>
<dbReference type="InterPro" id="IPR015424">
    <property type="entry name" value="PyrdxlP-dep_Trfase"/>
</dbReference>
<dbReference type="RefSeq" id="WP_152299543.1">
    <property type="nucleotide sequence ID" value="NZ_CP041166.1"/>
</dbReference>
<dbReference type="GO" id="GO:0030170">
    <property type="term" value="F:pyridoxal phosphate binding"/>
    <property type="evidence" value="ECO:0007669"/>
    <property type="project" value="UniProtKB-UniRule"/>
</dbReference>
<evidence type="ECO:0000256" key="12">
    <source>
        <dbReference type="ARBA" id="ARBA00060970"/>
    </source>
</evidence>
<accession>A0AAJ4DMW4</accession>
<feature type="binding site" evidence="13">
    <location>
        <position position="275"/>
    </location>
    <ligand>
        <name>substrate</name>
    </ligand>
</feature>
<evidence type="ECO:0000256" key="8">
    <source>
        <dbReference type="ARBA" id="ARBA00022691"/>
    </source>
</evidence>